<evidence type="ECO:0000256" key="2">
    <source>
        <dbReference type="SAM" id="Phobius"/>
    </source>
</evidence>
<proteinExistence type="predicted"/>
<feature type="transmembrane region" description="Helical" evidence="2">
    <location>
        <begin position="94"/>
        <end position="114"/>
    </location>
</feature>
<feature type="compositionally biased region" description="Pro residues" evidence="1">
    <location>
        <begin position="7"/>
        <end position="29"/>
    </location>
</feature>
<feature type="transmembrane region" description="Helical" evidence="2">
    <location>
        <begin position="40"/>
        <end position="64"/>
    </location>
</feature>
<evidence type="ECO:0000313" key="4">
    <source>
        <dbReference type="EMBL" id="WUO51479.1"/>
    </source>
</evidence>
<dbReference type="Proteomes" id="UP001432075">
    <property type="component" value="Plasmid unnamed1"/>
</dbReference>
<feature type="domain" description="DUF4328" evidence="3">
    <location>
        <begin position="78"/>
        <end position="236"/>
    </location>
</feature>
<protein>
    <submittedName>
        <fullName evidence="4">DUF4328 domain-containing protein</fullName>
    </submittedName>
</protein>
<evidence type="ECO:0000313" key="5">
    <source>
        <dbReference type="Proteomes" id="UP001432075"/>
    </source>
</evidence>
<geneLocation type="plasmid" evidence="4 5">
    <name>unnamed1</name>
</geneLocation>
<accession>A0ABZ1S029</accession>
<evidence type="ECO:0000259" key="3">
    <source>
        <dbReference type="Pfam" id="PF14219"/>
    </source>
</evidence>
<dbReference type="EMBL" id="CP108058">
    <property type="protein sequence ID" value="WUO51479.1"/>
    <property type="molecule type" value="Genomic_DNA"/>
</dbReference>
<keyword evidence="2" id="KW-0472">Membrane</keyword>
<dbReference type="Pfam" id="PF14219">
    <property type="entry name" value="DUF4328"/>
    <property type="match status" value="1"/>
</dbReference>
<keyword evidence="4" id="KW-0614">Plasmid</keyword>
<feature type="region of interest" description="Disordered" evidence="1">
    <location>
        <begin position="1"/>
        <end position="31"/>
    </location>
</feature>
<feature type="transmembrane region" description="Helical" evidence="2">
    <location>
        <begin position="174"/>
        <end position="193"/>
    </location>
</feature>
<feature type="transmembrane region" description="Helical" evidence="2">
    <location>
        <begin position="213"/>
        <end position="232"/>
    </location>
</feature>
<feature type="transmembrane region" description="Helical" evidence="2">
    <location>
        <begin position="134"/>
        <end position="153"/>
    </location>
</feature>
<evidence type="ECO:0000256" key="1">
    <source>
        <dbReference type="SAM" id="MobiDB-lite"/>
    </source>
</evidence>
<gene>
    <name evidence="4" type="ORF">OHU17_37140</name>
</gene>
<dbReference type="InterPro" id="IPR025565">
    <property type="entry name" value="DUF4328"/>
</dbReference>
<organism evidence="4 5">
    <name type="scientific">Streptomyces goshikiensis</name>
    <dbReference type="NCBI Taxonomy" id="1942"/>
    <lineage>
        <taxon>Bacteria</taxon>
        <taxon>Bacillati</taxon>
        <taxon>Actinomycetota</taxon>
        <taxon>Actinomycetes</taxon>
        <taxon>Kitasatosporales</taxon>
        <taxon>Streptomycetaceae</taxon>
        <taxon>Streptomyces</taxon>
    </lineage>
</organism>
<keyword evidence="2" id="KW-1133">Transmembrane helix</keyword>
<keyword evidence="2" id="KW-0812">Transmembrane</keyword>
<dbReference type="RefSeq" id="WP_159032055.1">
    <property type="nucleotide sequence ID" value="NZ_CP108058.1"/>
</dbReference>
<name>A0ABZ1S029_9ACTN</name>
<reference evidence="4" key="1">
    <citation type="submission" date="2022-10" db="EMBL/GenBank/DDBJ databases">
        <title>The complete genomes of actinobacterial strains from the NBC collection.</title>
        <authorList>
            <person name="Joergensen T.S."/>
            <person name="Alvarez Arevalo M."/>
            <person name="Sterndorff E.B."/>
            <person name="Faurdal D."/>
            <person name="Vuksanovic O."/>
            <person name="Mourched A.-S."/>
            <person name="Charusanti P."/>
            <person name="Shaw S."/>
            <person name="Blin K."/>
            <person name="Weber T."/>
        </authorList>
    </citation>
    <scope>NUCLEOTIDE SEQUENCE</scope>
    <source>
        <strain evidence="4">NBC_00283</strain>
        <plasmid evidence="4">unnamed1</plasmid>
    </source>
</reference>
<sequence>MSVNAPGPSPSPSPPPSPQPGSWPAPPPHASDVLRSPQGLATALTVLLAAGAAVDLFSSGVGLYTRKLMTDYAADPASVESGSLDLSDSLTIRIGFAQGLFSLAIAVVFIIWFYRVRCNGQVFRPDCFSRSAGWAIGGWFIPIGNLFIPYRTARETWEASTPYDPDGTHRRVSAAPVIAWWLVFTASELLYRFGSAQYVRAETPEEIRDTCAFNAAVDLTAVVAAVLAVVFVRKLTALQRARAEELLLKRSAPGAATAAV</sequence>
<keyword evidence="5" id="KW-1185">Reference proteome</keyword>